<gene>
    <name evidence="12" type="ORF">F503_08617</name>
</gene>
<dbReference type="Pfam" id="PF01105">
    <property type="entry name" value="EMP24_GP25L"/>
    <property type="match status" value="1"/>
</dbReference>
<comment type="subcellular location">
    <subcellularLocation>
        <location evidence="7">Endomembrane system</location>
        <topology evidence="7">Single-pass membrane protein</topology>
    </subcellularLocation>
    <subcellularLocation>
        <location evidence="1 8">Membrane</location>
        <topology evidence="1 8">Single-pass type I membrane protein</topology>
    </subcellularLocation>
</comment>
<dbReference type="SMART" id="SM01190">
    <property type="entry name" value="EMP24_GP25L"/>
    <property type="match status" value="1"/>
</dbReference>
<feature type="domain" description="GOLD" evidence="11">
    <location>
        <begin position="32"/>
        <end position="115"/>
    </location>
</feature>
<dbReference type="GO" id="GO:0016020">
    <property type="term" value="C:membrane"/>
    <property type="evidence" value="ECO:0007669"/>
    <property type="project" value="UniProtKB-SubCell"/>
</dbReference>
<dbReference type="PANTHER" id="PTHR22811">
    <property type="entry name" value="TRANSMEMBRANE EMP24 DOMAIN-CONTAINING PROTEIN"/>
    <property type="match status" value="1"/>
</dbReference>
<dbReference type="InterPro" id="IPR009038">
    <property type="entry name" value="GOLD_dom"/>
</dbReference>
<dbReference type="AlphaFoldDB" id="S3CP03"/>
<protein>
    <submittedName>
        <fullName evidence="12">Emp24 gp25l p24 family gold</fullName>
    </submittedName>
</protein>
<evidence type="ECO:0000256" key="1">
    <source>
        <dbReference type="ARBA" id="ARBA00004479"/>
    </source>
</evidence>
<evidence type="ECO:0000313" key="12">
    <source>
        <dbReference type="EMBL" id="EPE02305.1"/>
    </source>
</evidence>
<dbReference type="OrthoDB" id="1929172at2759"/>
<dbReference type="GO" id="GO:0012505">
    <property type="term" value="C:endomembrane system"/>
    <property type="evidence" value="ECO:0007669"/>
    <property type="project" value="UniProtKB-SubCell"/>
</dbReference>
<dbReference type="eggNOG" id="KOG1693">
    <property type="taxonomic scope" value="Eukaryota"/>
</dbReference>
<evidence type="ECO:0000256" key="5">
    <source>
        <dbReference type="ARBA" id="ARBA00022989"/>
    </source>
</evidence>
<dbReference type="InterPro" id="IPR015720">
    <property type="entry name" value="Emp24-like"/>
</dbReference>
<evidence type="ECO:0000256" key="2">
    <source>
        <dbReference type="ARBA" id="ARBA00007104"/>
    </source>
</evidence>
<comment type="similarity">
    <text evidence="2 8">Belongs to the EMP24/GP25L family.</text>
</comment>
<evidence type="ECO:0000256" key="3">
    <source>
        <dbReference type="ARBA" id="ARBA00022692"/>
    </source>
</evidence>
<keyword evidence="6 9" id="KW-0472">Membrane</keyword>
<dbReference type="STRING" id="1262450.S3CP03"/>
<keyword evidence="3 8" id="KW-0812">Transmembrane</keyword>
<feature type="chain" id="PRO_5004518959" evidence="10">
    <location>
        <begin position="22"/>
        <end position="210"/>
    </location>
</feature>
<organism evidence="12 13">
    <name type="scientific">Ophiostoma piceae (strain UAMH 11346)</name>
    <name type="common">Sap stain fungus</name>
    <dbReference type="NCBI Taxonomy" id="1262450"/>
    <lineage>
        <taxon>Eukaryota</taxon>
        <taxon>Fungi</taxon>
        <taxon>Dikarya</taxon>
        <taxon>Ascomycota</taxon>
        <taxon>Pezizomycotina</taxon>
        <taxon>Sordariomycetes</taxon>
        <taxon>Sordariomycetidae</taxon>
        <taxon>Ophiostomatales</taxon>
        <taxon>Ophiostomataceae</taxon>
        <taxon>Ophiostoma</taxon>
    </lineage>
</organism>
<dbReference type="VEuPathDB" id="FungiDB:F503_08617"/>
<dbReference type="HOGENOM" id="CLU_066963_4_2_1"/>
<evidence type="ECO:0000256" key="6">
    <source>
        <dbReference type="ARBA" id="ARBA00023136"/>
    </source>
</evidence>
<feature type="signal peptide" evidence="10">
    <location>
        <begin position="1"/>
        <end position="21"/>
    </location>
</feature>
<evidence type="ECO:0000256" key="7">
    <source>
        <dbReference type="ARBA" id="ARBA00037847"/>
    </source>
</evidence>
<reference evidence="12 13" key="1">
    <citation type="journal article" date="2013" name="BMC Genomics">
        <title>The genome and transcriptome of the pine saprophyte Ophiostoma piceae, and a comparison with the bark beetle-associated pine pathogen Grosmannia clavigera.</title>
        <authorList>
            <person name="Haridas S."/>
            <person name="Wang Y."/>
            <person name="Lim L."/>
            <person name="Massoumi Alamouti S."/>
            <person name="Jackman S."/>
            <person name="Docking R."/>
            <person name="Robertson G."/>
            <person name="Birol I."/>
            <person name="Bohlmann J."/>
            <person name="Breuil C."/>
        </authorList>
    </citation>
    <scope>NUCLEOTIDE SEQUENCE [LARGE SCALE GENOMIC DNA]</scope>
    <source>
        <strain evidence="12 13">UAMH 11346</strain>
    </source>
</reference>
<evidence type="ECO:0000256" key="9">
    <source>
        <dbReference type="SAM" id="Phobius"/>
    </source>
</evidence>
<accession>S3CP03</accession>
<evidence type="ECO:0000256" key="8">
    <source>
        <dbReference type="RuleBase" id="RU003827"/>
    </source>
</evidence>
<dbReference type="OMA" id="VGEYTFC"/>
<keyword evidence="5 9" id="KW-1133">Transmembrane helix</keyword>
<evidence type="ECO:0000256" key="10">
    <source>
        <dbReference type="SAM" id="SignalP"/>
    </source>
</evidence>
<keyword evidence="4 10" id="KW-0732">Signal</keyword>
<name>S3CP03_OPHP1</name>
<evidence type="ECO:0000313" key="13">
    <source>
        <dbReference type="Proteomes" id="UP000016923"/>
    </source>
</evidence>
<dbReference type="PROSITE" id="PS50866">
    <property type="entry name" value="GOLD"/>
    <property type="match status" value="1"/>
</dbReference>
<dbReference type="EMBL" id="KE148182">
    <property type="protein sequence ID" value="EPE02305.1"/>
    <property type="molecule type" value="Genomic_DNA"/>
</dbReference>
<keyword evidence="13" id="KW-1185">Reference proteome</keyword>
<feature type="transmembrane region" description="Helical" evidence="9">
    <location>
        <begin position="180"/>
        <end position="202"/>
    </location>
</feature>
<evidence type="ECO:0000256" key="4">
    <source>
        <dbReference type="ARBA" id="ARBA00022729"/>
    </source>
</evidence>
<evidence type="ECO:0000259" key="11">
    <source>
        <dbReference type="PROSITE" id="PS50866"/>
    </source>
</evidence>
<dbReference type="InterPro" id="IPR036598">
    <property type="entry name" value="GOLD_dom_sf"/>
</dbReference>
<dbReference type="Proteomes" id="UP000016923">
    <property type="component" value="Unassembled WGS sequence"/>
</dbReference>
<sequence>MRISSLLTGLAALFATDVAATALTYKLTANEKACFYAQAPSKGEKIAFYFAVQSGGSFDVDYEVTDPNGKVTLEGTNERQGDFVFTANEIGEYQFCFSNEMSTYTDKYVDFEISVENEARVALPSKQGSSVEQTSALSESAFKISGQMSVIVRNQKYFRTRENRNFSTVRSTEKRIINFSFIQCGLVVAMGALQVFIVRFFFQGARKGYV</sequence>
<dbReference type="SUPFAM" id="SSF101576">
    <property type="entry name" value="Supernatant protein factor (SPF), C-terminal domain"/>
    <property type="match status" value="1"/>
</dbReference>
<proteinExistence type="inferred from homology"/>